<dbReference type="Gene3D" id="6.10.280.230">
    <property type="match status" value="1"/>
</dbReference>
<comment type="caution">
    <text evidence="2">The sequence shown here is derived from an EMBL/GenBank/DDBJ whole genome shotgun (WGS) entry which is preliminary data.</text>
</comment>
<evidence type="ECO:0000256" key="1">
    <source>
        <dbReference type="SAM" id="MobiDB-lite"/>
    </source>
</evidence>
<keyword evidence="3" id="KW-1185">Reference proteome</keyword>
<sequence length="320" mass="35077">MADSISAPSNGVLEPEFQAFQAGQLSLEPHHSLSPQPFSHAPQPLYQPGPAAWASDFQRLNISSPPPQIHQPFSPQRQEDNAWHQEFARQQNFMAERSMQASSSQAGSSYQPFHMAGMMGTQYNTAGFASPQAQAPIAQQAQPEAFDEEAFAKAFEEAARQEEVVAQQGMETGLNTEITEDQRSMLSEVEDFMHNESHLPTGESLEISNLANQERIGADQIHDPALETGQNEQEDPDALSRTAGQLLESVRHDQSDKFQKSTFLELMRQLRDREVLVEGDKIVGAGGPGIGTDMEGDAERAVENVKVASTPPPLAEQAEV</sequence>
<reference evidence="2 3" key="1">
    <citation type="submission" date="2020-03" db="EMBL/GenBank/DDBJ databases">
        <title>Draft Genome Sequence of Cudoniella acicularis.</title>
        <authorList>
            <person name="Buettner E."/>
            <person name="Kellner H."/>
        </authorList>
    </citation>
    <scope>NUCLEOTIDE SEQUENCE [LARGE SCALE GENOMIC DNA]</scope>
    <source>
        <strain evidence="2 3">DSM 108380</strain>
    </source>
</reference>
<proteinExistence type="predicted"/>
<evidence type="ECO:0000313" key="2">
    <source>
        <dbReference type="EMBL" id="KAF4630372.1"/>
    </source>
</evidence>
<evidence type="ECO:0008006" key="4">
    <source>
        <dbReference type="Google" id="ProtNLM"/>
    </source>
</evidence>
<accession>A0A8H4W1N1</accession>
<feature type="region of interest" description="Disordered" evidence="1">
    <location>
        <begin position="1"/>
        <end position="51"/>
    </location>
</feature>
<organism evidence="2 3">
    <name type="scientific">Cudoniella acicularis</name>
    <dbReference type="NCBI Taxonomy" id="354080"/>
    <lineage>
        <taxon>Eukaryota</taxon>
        <taxon>Fungi</taxon>
        <taxon>Dikarya</taxon>
        <taxon>Ascomycota</taxon>
        <taxon>Pezizomycotina</taxon>
        <taxon>Leotiomycetes</taxon>
        <taxon>Helotiales</taxon>
        <taxon>Tricladiaceae</taxon>
        <taxon>Cudoniella</taxon>
    </lineage>
</organism>
<dbReference type="Proteomes" id="UP000566819">
    <property type="component" value="Unassembled WGS sequence"/>
</dbReference>
<dbReference type="AlphaFoldDB" id="A0A8H4W1N1"/>
<protein>
    <recommendedName>
        <fullName evidence="4">Peroxin 20</fullName>
    </recommendedName>
</protein>
<name>A0A8H4W1N1_9HELO</name>
<gene>
    <name evidence="2" type="ORF">G7Y89_g7766</name>
</gene>
<evidence type="ECO:0000313" key="3">
    <source>
        <dbReference type="Proteomes" id="UP000566819"/>
    </source>
</evidence>
<dbReference type="OrthoDB" id="5407351at2759"/>
<dbReference type="EMBL" id="JAAMPI010000557">
    <property type="protein sequence ID" value="KAF4630372.1"/>
    <property type="molecule type" value="Genomic_DNA"/>
</dbReference>